<dbReference type="InterPro" id="IPR016181">
    <property type="entry name" value="Acyl_CoA_acyltransferase"/>
</dbReference>
<dbReference type="PANTHER" id="PTHR43877:SF1">
    <property type="entry name" value="ACETYLTRANSFERASE"/>
    <property type="match status" value="1"/>
</dbReference>
<dbReference type="AlphaFoldDB" id="A0A0R0BKZ8"/>
<evidence type="ECO:0000313" key="5">
    <source>
        <dbReference type="Proteomes" id="UP000051254"/>
    </source>
</evidence>
<keyword evidence="2" id="KW-0012">Acyltransferase</keyword>
<dbReference type="InterPro" id="IPR050832">
    <property type="entry name" value="Bact_Acetyltransf"/>
</dbReference>
<dbReference type="GO" id="GO:0016747">
    <property type="term" value="F:acyltransferase activity, transferring groups other than amino-acyl groups"/>
    <property type="evidence" value="ECO:0007669"/>
    <property type="project" value="InterPro"/>
</dbReference>
<dbReference type="SUPFAM" id="SSF55729">
    <property type="entry name" value="Acyl-CoA N-acyltransferases (Nat)"/>
    <property type="match status" value="1"/>
</dbReference>
<evidence type="ECO:0000256" key="2">
    <source>
        <dbReference type="ARBA" id="ARBA00023315"/>
    </source>
</evidence>
<proteinExistence type="predicted"/>
<dbReference type="PATRIC" id="fig|266128.3.peg.643"/>
<name>A0A0R0BKZ8_9GAMM</name>
<comment type="caution">
    <text evidence="4">The sequence shown here is derived from an EMBL/GenBank/DDBJ whole genome shotgun (WGS) entry which is preliminary data.</text>
</comment>
<dbReference type="OrthoDB" id="9796171at2"/>
<dbReference type="CDD" id="cd04301">
    <property type="entry name" value="NAT_SF"/>
    <property type="match status" value="1"/>
</dbReference>
<sequence length="305" mass="33028">MSTAISLHAVDYPRQAGTVHAIRHTVFVLGQGIDPALEQDSHDVSAVHVLAVDAEGQPVATARMVIDPASNSGRIGRMAVLPAWRNQGIGRQLLDWLGEAARERGLGRLTLHAQLPALPLYLRAGYLPAGPQFDEAGLPHLPLQRRLDGTMAVADDTAAQAALACIISTTGRHLRLLAPALDPGLLDAPLVLESLRSLAARRQPTTIQVLVDDPLRIARSGGPVLALIQRLPSVFCLRQRDLERTTSADALAVNDRGYSLARSNADLPEGTAGLPWRPAAQRLQQQFEQHWANSRECPELRPLRL</sequence>
<dbReference type="Pfam" id="PF25559">
    <property type="entry name" value="DUF7931"/>
    <property type="match status" value="1"/>
</dbReference>
<dbReference type="STRING" id="266128.ABB25_08885"/>
<reference evidence="4 5" key="1">
    <citation type="submission" date="2015-05" db="EMBL/GenBank/DDBJ databases">
        <title>Genome sequencing and analysis of members of genus Stenotrophomonas.</title>
        <authorList>
            <person name="Patil P.P."/>
            <person name="Midha S."/>
            <person name="Patil P.B."/>
        </authorList>
    </citation>
    <scope>NUCLEOTIDE SEQUENCE [LARGE SCALE GENOMIC DNA]</scope>
    <source>
        <strain evidence="4 5">DSM 17805</strain>
    </source>
</reference>
<accession>A0A0R0BKZ8</accession>
<dbReference type="PROSITE" id="PS51186">
    <property type="entry name" value="GNAT"/>
    <property type="match status" value="1"/>
</dbReference>
<dbReference type="EMBL" id="LDJH01000013">
    <property type="protein sequence ID" value="KRG57919.1"/>
    <property type="molecule type" value="Genomic_DNA"/>
</dbReference>
<dbReference type="InterPro" id="IPR057691">
    <property type="entry name" value="DUF7931"/>
</dbReference>
<keyword evidence="5" id="KW-1185">Reference proteome</keyword>
<dbReference type="Proteomes" id="UP000051254">
    <property type="component" value="Unassembled WGS sequence"/>
</dbReference>
<dbReference type="RefSeq" id="WP_057665978.1">
    <property type="nucleotide sequence ID" value="NZ_LDJH01000013.1"/>
</dbReference>
<dbReference type="PANTHER" id="PTHR43877">
    <property type="entry name" value="AMINOALKYLPHOSPHONATE N-ACETYLTRANSFERASE-RELATED-RELATED"/>
    <property type="match status" value="1"/>
</dbReference>
<evidence type="ECO:0000259" key="3">
    <source>
        <dbReference type="PROSITE" id="PS51186"/>
    </source>
</evidence>
<gene>
    <name evidence="4" type="ORF">ABB25_08885</name>
</gene>
<keyword evidence="1" id="KW-0808">Transferase</keyword>
<dbReference type="Pfam" id="PF13673">
    <property type="entry name" value="Acetyltransf_10"/>
    <property type="match status" value="1"/>
</dbReference>
<evidence type="ECO:0000256" key="1">
    <source>
        <dbReference type="ARBA" id="ARBA00022679"/>
    </source>
</evidence>
<feature type="domain" description="N-acetyltransferase" evidence="3">
    <location>
        <begin position="5"/>
        <end position="148"/>
    </location>
</feature>
<organism evidence="4 5">
    <name type="scientific">Stenotrophomonas koreensis</name>
    <dbReference type="NCBI Taxonomy" id="266128"/>
    <lineage>
        <taxon>Bacteria</taxon>
        <taxon>Pseudomonadati</taxon>
        <taxon>Pseudomonadota</taxon>
        <taxon>Gammaproteobacteria</taxon>
        <taxon>Lysobacterales</taxon>
        <taxon>Lysobacteraceae</taxon>
        <taxon>Stenotrophomonas</taxon>
    </lineage>
</organism>
<dbReference type="Gene3D" id="3.40.630.30">
    <property type="match status" value="1"/>
</dbReference>
<dbReference type="InterPro" id="IPR000182">
    <property type="entry name" value="GNAT_dom"/>
</dbReference>
<protein>
    <recommendedName>
        <fullName evidence="3">N-acetyltransferase domain-containing protein</fullName>
    </recommendedName>
</protein>
<evidence type="ECO:0000313" key="4">
    <source>
        <dbReference type="EMBL" id="KRG57919.1"/>
    </source>
</evidence>